<reference evidence="1" key="1">
    <citation type="submission" date="2019-08" db="EMBL/GenBank/DDBJ databases">
        <authorList>
            <person name="Kucharzyk K."/>
            <person name="Murdoch R.W."/>
            <person name="Higgins S."/>
            <person name="Loffler F."/>
        </authorList>
    </citation>
    <scope>NUCLEOTIDE SEQUENCE</scope>
</reference>
<comment type="caution">
    <text evidence="1">The sequence shown here is derived from an EMBL/GenBank/DDBJ whole genome shotgun (WGS) entry which is preliminary data.</text>
</comment>
<evidence type="ECO:0000313" key="1">
    <source>
        <dbReference type="EMBL" id="MPM62675.1"/>
    </source>
</evidence>
<protein>
    <submittedName>
        <fullName evidence="1">Uncharacterized protein</fullName>
    </submittedName>
</protein>
<dbReference type="EMBL" id="VSSQ01018989">
    <property type="protein sequence ID" value="MPM62675.1"/>
    <property type="molecule type" value="Genomic_DNA"/>
</dbReference>
<organism evidence="1">
    <name type="scientific">bioreactor metagenome</name>
    <dbReference type="NCBI Taxonomy" id="1076179"/>
    <lineage>
        <taxon>unclassified sequences</taxon>
        <taxon>metagenomes</taxon>
        <taxon>ecological metagenomes</taxon>
    </lineage>
</organism>
<accession>A0A645BB49</accession>
<name>A0A645BB49_9ZZZZ</name>
<gene>
    <name evidence="1" type="ORF">SDC9_109552</name>
</gene>
<dbReference type="AlphaFoldDB" id="A0A645BB49"/>
<proteinExistence type="predicted"/>
<sequence length="69" mass="7816">MPAHDAFKVCVFRKLLIKNQPHSTGGRRVKNSDTDFAKMLLYTLCVPISLQKLVQFIRVIGIDPRACLC</sequence>